<dbReference type="Proteomes" id="UP001189429">
    <property type="component" value="Unassembled WGS sequence"/>
</dbReference>
<protein>
    <recommendedName>
        <fullName evidence="4">Ion transport domain-containing protein</fullName>
    </recommendedName>
</protein>
<evidence type="ECO:0000313" key="3">
    <source>
        <dbReference type="Proteomes" id="UP001189429"/>
    </source>
</evidence>
<feature type="region of interest" description="Disordered" evidence="1">
    <location>
        <begin position="126"/>
        <end position="149"/>
    </location>
</feature>
<dbReference type="SUPFAM" id="SSF81324">
    <property type="entry name" value="Voltage-gated potassium channels"/>
    <property type="match status" value="1"/>
</dbReference>
<dbReference type="PANTHER" id="PTHR45743">
    <property type="entry name" value="POTASSIUM CHANNEL AKT1"/>
    <property type="match status" value="1"/>
</dbReference>
<evidence type="ECO:0000256" key="1">
    <source>
        <dbReference type="SAM" id="MobiDB-lite"/>
    </source>
</evidence>
<reference evidence="2" key="1">
    <citation type="submission" date="2023-10" db="EMBL/GenBank/DDBJ databases">
        <authorList>
            <person name="Chen Y."/>
            <person name="Shah S."/>
            <person name="Dougan E. K."/>
            <person name="Thang M."/>
            <person name="Chan C."/>
        </authorList>
    </citation>
    <scope>NUCLEOTIDE SEQUENCE [LARGE SCALE GENOMIC DNA]</scope>
</reference>
<dbReference type="EMBL" id="CAUYUJ010016699">
    <property type="protein sequence ID" value="CAK0867969.1"/>
    <property type="molecule type" value="Genomic_DNA"/>
</dbReference>
<evidence type="ECO:0008006" key="4">
    <source>
        <dbReference type="Google" id="ProtNLM"/>
    </source>
</evidence>
<feature type="compositionally biased region" description="Basic residues" evidence="1">
    <location>
        <begin position="133"/>
        <end position="145"/>
    </location>
</feature>
<evidence type="ECO:0000313" key="2">
    <source>
        <dbReference type="EMBL" id="CAK0867969.1"/>
    </source>
</evidence>
<dbReference type="InterPro" id="IPR045319">
    <property type="entry name" value="KAT/AKT"/>
</dbReference>
<name>A0ABN9V5Z4_9DINO</name>
<comment type="caution">
    <text evidence="2">The sequence shown here is derived from an EMBL/GenBank/DDBJ whole genome shotgun (WGS) entry which is preliminary data.</text>
</comment>
<gene>
    <name evidence="2" type="ORF">PCOR1329_LOCUS54778</name>
</gene>
<keyword evidence="3" id="KW-1185">Reference proteome</keyword>
<proteinExistence type="predicted"/>
<sequence length="369" mass="39769">MPDDAGSRWTVAAAAAAAVNTGKVQETRPGLQGADGLGDACARALQDCLRRISEAEAALDGARAAVLGIGGAPLGVERPELPKARSPQPPRRSSTWTPGSAAEQELTPVLQPSVRFLDQALMSCTDLDPDHRRGSRASSKGKAKPKAMQSSWRRAYPVCKPESKKLVMWHGVGIVFIVYLCLRRGDGFSIPYDLCFGPPTSLGMFIIASVVDVYYITDVVLTFMTAYEDETTQKLVTDPGKIARRYLKCWFYVDFVAAIPWDWLDTRYRGVLEGAPLPARGAHSAVRPAAAAGPRGQPAGDLLGGEPVAELRRRRSEGALHAPQHHPLGGLRVVPRGHQQRGPHLGGRASGQKHDPRKGTNSDIHCISP</sequence>
<feature type="region of interest" description="Disordered" evidence="1">
    <location>
        <begin position="72"/>
        <end position="104"/>
    </location>
</feature>
<feature type="region of interest" description="Disordered" evidence="1">
    <location>
        <begin position="318"/>
        <end position="369"/>
    </location>
</feature>
<accession>A0ABN9V5Z4</accession>
<organism evidence="2 3">
    <name type="scientific">Prorocentrum cordatum</name>
    <dbReference type="NCBI Taxonomy" id="2364126"/>
    <lineage>
        <taxon>Eukaryota</taxon>
        <taxon>Sar</taxon>
        <taxon>Alveolata</taxon>
        <taxon>Dinophyceae</taxon>
        <taxon>Prorocentrales</taxon>
        <taxon>Prorocentraceae</taxon>
        <taxon>Prorocentrum</taxon>
    </lineage>
</organism>